<evidence type="ECO:0000256" key="3">
    <source>
        <dbReference type="ARBA" id="ARBA00023163"/>
    </source>
</evidence>
<dbReference type="PANTHER" id="PTHR33204">
    <property type="entry name" value="TRANSCRIPTIONAL REGULATOR, MARR FAMILY"/>
    <property type="match status" value="1"/>
</dbReference>
<comment type="caution">
    <text evidence="5">The sequence shown here is derived from an EMBL/GenBank/DDBJ whole genome shotgun (WGS) entry which is preliminary data.</text>
</comment>
<dbReference type="Gene3D" id="1.10.10.10">
    <property type="entry name" value="Winged helix-like DNA-binding domain superfamily/Winged helix DNA-binding domain"/>
    <property type="match status" value="1"/>
</dbReference>
<dbReference type="SUPFAM" id="SSF46785">
    <property type="entry name" value="Winged helix' DNA-binding domain"/>
    <property type="match status" value="1"/>
</dbReference>
<evidence type="ECO:0000259" key="4">
    <source>
        <dbReference type="PROSITE" id="PS51118"/>
    </source>
</evidence>
<dbReference type="AlphaFoldDB" id="A0AAW9KA38"/>
<dbReference type="InterPro" id="IPR036390">
    <property type="entry name" value="WH_DNA-bd_sf"/>
</dbReference>
<gene>
    <name evidence="5" type="ORF">RAK27_10655</name>
</gene>
<evidence type="ECO:0000313" key="5">
    <source>
        <dbReference type="EMBL" id="MDZ5759118.1"/>
    </source>
</evidence>
<evidence type="ECO:0000313" key="6">
    <source>
        <dbReference type="Proteomes" id="UP001290462"/>
    </source>
</evidence>
<dbReference type="PANTHER" id="PTHR33204:SF37">
    <property type="entry name" value="HTH-TYPE TRANSCRIPTIONAL REGULATOR YODB"/>
    <property type="match status" value="1"/>
</dbReference>
<proteinExistence type="predicted"/>
<evidence type="ECO:0000256" key="1">
    <source>
        <dbReference type="ARBA" id="ARBA00023015"/>
    </source>
</evidence>
<name>A0AAW9KA38_CARML</name>
<reference evidence="5" key="1">
    <citation type="submission" date="2023-08" db="EMBL/GenBank/DDBJ databases">
        <title>Genomic characterization of piscicolin 126 produced by Carnobacterium maltaromaticum CM22 strain isolated from salmon (Salmo salar).</title>
        <authorList>
            <person name="Gonzalez-Gragera E."/>
            <person name="Garcia-Lopez J.D."/>
            <person name="Teso-Perez C."/>
            <person name="Gimenez-Hernandez I."/>
            <person name="Peralta-Sanchez J.M."/>
            <person name="Valdivia E."/>
            <person name="Montalban-Lopez M."/>
            <person name="Martin-Platero A.M."/>
            <person name="Banos A."/>
            <person name="Martinez-Bueno M."/>
        </authorList>
    </citation>
    <scope>NUCLEOTIDE SEQUENCE</scope>
    <source>
        <strain evidence="5">CM22</strain>
    </source>
</reference>
<organism evidence="5 6">
    <name type="scientific">Carnobacterium maltaromaticum</name>
    <name type="common">Carnobacterium piscicola</name>
    <dbReference type="NCBI Taxonomy" id="2751"/>
    <lineage>
        <taxon>Bacteria</taxon>
        <taxon>Bacillati</taxon>
        <taxon>Bacillota</taxon>
        <taxon>Bacilli</taxon>
        <taxon>Lactobacillales</taxon>
        <taxon>Carnobacteriaceae</taxon>
        <taxon>Carnobacterium</taxon>
    </lineage>
</organism>
<dbReference type="InterPro" id="IPR002577">
    <property type="entry name" value="HTH_HxlR"/>
</dbReference>
<dbReference type="Proteomes" id="UP001290462">
    <property type="component" value="Unassembled WGS sequence"/>
</dbReference>
<dbReference type="Pfam" id="PF01638">
    <property type="entry name" value="HxlR"/>
    <property type="match status" value="1"/>
</dbReference>
<dbReference type="PROSITE" id="PS51118">
    <property type="entry name" value="HTH_HXLR"/>
    <property type="match status" value="1"/>
</dbReference>
<accession>A0AAW9KA38</accession>
<keyword evidence="3" id="KW-0804">Transcription</keyword>
<feature type="domain" description="HTH hxlR-type" evidence="4">
    <location>
        <begin position="14"/>
        <end position="110"/>
    </location>
</feature>
<evidence type="ECO:0000256" key="2">
    <source>
        <dbReference type="ARBA" id="ARBA00023125"/>
    </source>
</evidence>
<sequence length="110" mass="12841">MNEELMNKATSQKCTQVEHVFSILDKKWMGLIVEVLLEGPQRYKDIAAKIPTISDRILVERLKELADNDILVRDVYPDSQVRVEYSLTEKGYSLKNVMSEVHIWADKWMD</sequence>
<dbReference type="GO" id="GO:0003677">
    <property type="term" value="F:DNA binding"/>
    <property type="evidence" value="ECO:0007669"/>
    <property type="project" value="UniProtKB-KW"/>
</dbReference>
<dbReference type="RefSeq" id="WP_322809053.1">
    <property type="nucleotide sequence ID" value="NZ_JAVBVO010000003.1"/>
</dbReference>
<keyword evidence="1" id="KW-0805">Transcription regulation</keyword>
<dbReference type="InterPro" id="IPR036388">
    <property type="entry name" value="WH-like_DNA-bd_sf"/>
</dbReference>
<dbReference type="EMBL" id="JAVBVO010000003">
    <property type="protein sequence ID" value="MDZ5759118.1"/>
    <property type="molecule type" value="Genomic_DNA"/>
</dbReference>
<keyword evidence="2" id="KW-0238">DNA-binding</keyword>
<protein>
    <submittedName>
        <fullName evidence="5">Helix-turn-helix domain-containing protein</fullName>
    </submittedName>
</protein>